<evidence type="ECO:0000313" key="1">
    <source>
        <dbReference type="EMBL" id="RIA91446.1"/>
    </source>
</evidence>
<keyword evidence="2" id="KW-1185">Reference proteome</keyword>
<proteinExistence type="predicted"/>
<sequence>MVLFDSRSENVIMQFMLDNPNHSSPFAVLSRMIPYSNKQISHHWNNKLNPLLNHDDLVDNEKVFIYNWGVQTEGGTISWKHCQQEMRTRFGKLFSTNKIKNTWYSEQKKRPACEVGNSAQFIVPSSSSSMNNDTGTFIVLPSLNDESIAPYSMSINNEFGGSRRINVLSLLNDNDDSIPPLIIEPRFRPDLTEYDRRCLLELTCGYRHQ</sequence>
<evidence type="ECO:0008006" key="3">
    <source>
        <dbReference type="Google" id="ProtNLM"/>
    </source>
</evidence>
<dbReference type="AlphaFoldDB" id="A0A397T3I2"/>
<accession>A0A397T3I2</accession>
<protein>
    <recommendedName>
        <fullName evidence="3">HTH myb-type domain-containing protein</fullName>
    </recommendedName>
</protein>
<dbReference type="EMBL" id="QKYT01000152">
    <property type="protein sequence ID" value="RIA91446.1"/>
    <property type="molecule type" value="Genomic_DNA"/>
</dbReference>
<reference evidence="1 2" key="1">
    <citation type="submission" date="2018-06" db="EMBL/GenBank/DDBJ databases">
        <title>Comparative genomics reveals the genomic features of Rhizophagus irregularis, R. cerebriforme, R. diaphanum and Gigaspora rosea, and their symbiotic lifestyle signature.</title>
        <authorList>
            <person name="Morin E."/>
            <person name="San Clemente H."/>
            <person name="Chen E.C.H."/>
            <person name="De La Providencia I."/>
            <person name="Hainaut M."/>
            <person name="Kuo A."/>
            <person name="Kohler A."/>
            <person name="Murat C."/>
            <person name="Tang N."/>
            <person name="Roy S."/>
            <person name="Loubradou J."/>
            <person name="Henrissat B."/>
            <person name="Grigoriev I.V."/>
            <person name="Corradi N."/>
            <person name="Roux C."/>
            <person name="Martin F.M."/>
        </authorList>
    </citation>
    <scope>NUCLEOTIDE SEQUENCE [LARGE SCALE GENOMIC DNA]</scope>
    <source>
        <strain evidence="1 2">DAOM 227022</strain>
    </source>
</reference>
<comment type="caution">
    <text evidence="1">The sequence shown here is derived from an EMBL/GenBank/DDBJ whole genome shotgun (WGS) entry which is preliminary data.</text>
</comment>
<organism evidence="1 2">
    <name type="scientific">Glomus cerebriforme</name>
    <dbReference type="NCBI Taxonomy" id="658196"/>
    <lineage>
        <taxon>Eukaryota</taxon>
        <taxon>Fungi</taxon>
        <taxon>Fungi incertae sedis</taxon>
        <taxon>Mucoromycota</taxon>
        <taxon>Glomeromycotina</taxon>
        <taxon>Glomeromycetes</taxon>
        <taxon>Glomerales</taxon>
        <taxon>Glomeraceae</taxon>
        <taxon>Glomus</taxon>
    </lineage>
</organism>
<dbReference type="OrthoDB" id="2339443at2759"/>
<name>A0A397T3I2_9GLOM</name>
<gene>
    <name evidence="1" type="ORF">C1645_822037</name>
</gene>
<evidence type="ECO:0000313" key="2">
    <source>
        <dbReference type="Proteomes" id="UP000265703"/>
    </source>
</evidence>
<dbReference type="Proteomes" id="UP000265703">
    <property type="component" value="Unassembled WGS sequence"/>
</dbReference>